<feature type="region of interest" description="Disordered" evidence="1">
    <location>
        <begin position="85"/>
        <end position="116"/>
    </location>
</feature>
<dbReference type="RefSeq" id="WP_180283625.1">
    <property type="nucleotide sequence ID" value="NZ_JABFDB010000014.1"/>
</dbReference>
<evidence type="ECO:0008006" key="5">
    <source>
        <dbReference type="Google" id="ProtNLM"/>
    </source>
</evidence>
<keyword evidence="4" id="KW-1185">Reference proteome</keyword>
<evidence type="ECO:0000313" key="4">
    <source>
        <dbReference type="Proteomes" id="UP000584642"/>
    </source>
</evidence>
<feature type="signal peptide" evidence="2">
    <location>
        <begin position="1"/>
        <end position="23"/>
    </location>
</feature>
<keyword evidence="2" id="KW-0732">Signal</keyword>
<evidence type="ECO:0000256" key="1">
    <source>
        <dbReference type="SAM" id="MobiDB-lite"/>
    </source>
</evidence>
<gene>
    <name evidence="3" type="ORF">HND93_19215</name>
</gene>
<organism evidence="3 4">
    <name type="scientific">Azospirillum oleiclasticum</name>
    <dbReference type="NCBI Taxonomy" id="2735135"/>
    <lineage>
        <taxon>Bacteria</taxon>
        <taxon>Pseudomonadati</taxon>
        <taxon>Pseudomonadota</taxon>
        <taxon>Alphaproteobacteria</taxon>
        <taxon>Rhodospirillales</taxon>
        <taxon>Azospirillaceae</taxon>
        <taxon>Azospirillum</taxon>
    </lineage>
</organism>
<feature type="region of interest" description="Disordered" evidence="1">
    <location>
        <begin position="37"/>
        <end position="69"/>
    </location>
</feature>
<protein>
    <recommendedName>
        <fullName evidence="5">Cobalt transporter</fullName>
    </recommendedName>
</protein>
<feature type="compositionally biased region" description="Basic and acidic residues" evidence="1">
    <location>
        <begin position="42"/>
        <end position="52"/>
    </location>
</feature>
<sequence>MNGLRLVVVLAMVAGVLSFGSHSTLSHDPGAILATLADIEDGGGHGHDHDADGEQPVGHGPGHNPVDHSHVAMAALVMPATAPSAAGAVWHGGPPRPGASEPLYPLDRPPRSGFRP</sequence>
<reference evidence="3 4" key="1">
    <citation type="submission" date="2020-05" db="EMBL/GenBank/DDBJ databases">
        <title>Azospirillum oleiclasticum sp. nov, a nitrogen-fixing and heavy crude oil-emulsifying bacterium isolated from the crude oil of Yumen Oilfield.</title>
        <authorList>
            <person name="Wu D."/>
            <person name="Cai M."/>
            <person name="Zhang X."/>
        </authorList>
    </citation>
    <scope>NUCLEOTIDE SEQUENCE [LARGE SCALE GENOMIC DNA]</scope>
    <source>
        <strain evidence="3 4">ROY-1-1-2</strain>
    </source>
</reference>
<dbReference type="EMBL" id="JABFDB010000014">
    <property type="protein sequence ID" value="NYZ21849.1"/>
    <property type="molecule type" value="Genomic_DNA"/>
</dbReference>
<name>A0ABX2TCF3_9PROT</name>
<comment type="caution">
    <text evidence="3">The sequence shown here is derived from an EMBL/GenBank/DDBJ whole genome shotgun (WGS) entry which is preliminary data.</text>
</comment>
<accession>A0ABX2TCF3</accession>
<evidence type="ECO:0000256" key="2">
    <source>
        <dbReference type="SAM" id="SignalP"/>
    </source>
</evidence>
<dbReference type="Proteomes" id="UP000584642">
    <property type="component" value="Unassembled WGS sequence"/>
</dbReference>
<feature type="chain" id="PRO_5047308669" description="Cobalt transporter" evidence="2">
    <location>
        <begin position="24"/>
        <end position="116"/>
    </location>
</feature>
<evidence type="ECO:0000313" key="3">
    <source>
        <dbReference type="EMBL" id="NYZ21849.1"/>
    </source>
</evidence>
<proteinExistence type="predicted"/>